<feature type="region of interest" description="Disordered" evidence="1">
    <location>
        <begin position="162"/>
        <end position="219"/>
    </location>
</feature>
<proteinExistence type="predicted"/>
<feature type="compositionally biased region" description="Acidic residues" evidence="1">
    <location>
        <begin position="162"/>
        <end position="182"/>
    </location>
</feature>
<dbReference type="EMBL" id="VDMD01000061">
    <property type="protein sequence ID" value="TRM56703.1"/>
    <property type="molecule type" value="Genomic_DNA"/>
</dbReference>
<feature type="region of interest" description="Disordered" evidence="1">
    <location>
        <begin position="1"/>
        <end position="44"/>
    </location>
</feature>
<dbReference type="AlphaFoldDB" id="A0A550BW10"/>
<organism evidence="2 3">
    <name type="scientific">Schizophyllum amplum</name>
    <dbReference type="NCBI Taxonomy" id="97359"/>
    <lineage>
        <taxon>Eukaryota</taxon>
        <taxon>Fungi</taxon>
        <taxon>Dikarya</taxon>
        <taxon>Basidiomycota</taxon>
        <taxon>Agaricomycotina</taxon>
        <taxon>Agaricomycetes</taxon>
        <taxon>Agaricomycetidae</taxon>
        <taxon>Agaricales</taxon>
        <taxon>Schizophyllaceae</taxon>
        <taxon>Schizophyllum</taxon>
    </lineage>
</organism>
<name>A0A550BW10_9AGAR</name>
<accession>A0A550BW10</accession>
<gene>
    <name evidence="2" type="ORF">BD626DRAFT_575348</name>
</gene>
<evidence type="ECO:0000313" key="3">
    <source>
        <dbReference type="Proteomes" id="UP000320762"/>
    </source>
</evidence>
<reference evidence="2 3" key="1">
    <citation type="journal article" date="2019" name="New Phytol.">
        <title>Comparative genomics reveals unique wood-decay strategies and fruiting body development in the Schizophyllaceae.</title>
        <authorList>
            <person name="Almasi E."/>
            <person name="Sahu N."/>
            <person name="Krizsan K."/>
            <person name="Balint B."/>
            <person name="Kovacs G.M."/>
            <person name="Kiss B."/>
            <person name="Cseklye J."/>
            <person name="Drula E."/>
            <person name="Henrissat B."/>
            <person name="Nagy I."/>
            <person name="Chovatia M."/>
            <person name="Adam C."/>
            <person name="LaButti K."/>
            <person name="Lipzen A."/>
            <person name="Riley R."/>
            <person name="Grigoriev I.V."/>
            <person name="Nagy L.G."/>
        </authorList>
    </citation>
    <scope>NUCLEOTIDE SEQUENCE [LARGE SCALE GENOMIC DNA]</scope>
    <source>
        <strain evidence="2 3">NL-1724</strain>
    </source>
</reference>
<comment type="caution">
    <text evidence="2">The sequence shown here is derived from an EMBL/GenBank/DDBJ whole genome shotgun (WGS) entry which is preliminary data.</text>
</comment>
<evidence type="ECO:0000313" key="2">
    <source>
        <dbReference type="EMBL" id="TRM56703.1"/>
    </source>
</evidence>
<keyword evidence="3" id="KW-1185">Reference proteome</keyword>
<sequence>MLSAATGEPGGNARSYEEEQIGSLKVQKAPAAASPHAQDAHDLPLPHERTFGIDITNTMAVGEDNEHLGDRVAVASSADGSAIAHSSVAERCPCARSDCASYGVRLVTVKPSITCSPPLAVREATEALESLLEARVRQEDLAGVNAALEDLEDLVATCEWLDENEEDEEEEDNNEEEEEEEKDGVAHGLEGNSDDESENTETPSALTAGRVAHAPLRRRPRFPTATYSAIPANEFGVRRALRSGTANRTARKAFKLHPRGPLFTPDVYLDVRATEMGVRRN</sequence>
<dbReference type="Proteomes" id="UP000320762">
    <property type="component" value="Unassembled WGS sequence"/>
</dbReference>
<evidence type="ECO:0000256" key="1">
    <source>
        <dbReference type="SAM" id="MobiDB-lite"/>
    </source>
</evidence>
<protein>
    <submittedName>
        <fullName evidence="2">Uncharacterized protein</fullName>
    </submittedName>
</protein>